<dbReference type="WBParaSite" id="Gr19_v10_g6946.t2">
    <property type="protein sequence ID" value="Gr19_v10_g6946.t2"/>
    <property type="gene ID" value="Gr19_v10_g6946"/>
</dbReference>
<dbReference type="InterPro" id="IPR020568">
    <property type="entry name" value="Ribosomal_Su5_D2-typ_SF"/>
</dbReference>
<dbReference type="InterPro" id="IPR014721">
    <property type="entry name" value="Ribsml_uS5_D2-typ_fold_subgr"/>
</dbReference>
<protein>
    <submittedName>
        <fullName evidence="3">Lon proteolytic domain-containing protein</fullName>
    </submittedName>
</protein>
<dbReference type="SUPFAM" id="SSF54211">
    <property type="entry name" value="Ribosomal protein S5 domain 2-like"/>
    <property type="match status" value="1"/>
</dbReference>
<dbReference type="InterPro" id="IPR027065">
    <property type="entry name" value="Lon_Prtase"/>
</dbReference>
<dbReference type="GO" id="GO:0030163">
    <property type="term" value="P:protein catabolic process"/>
    <property type="evidence" value="ECO:0007669"/>
    <property type="project" value="InterPro"/>
</dbReference>
<organism evidence="2 3">
    <name type="scientific">Globodera rostochiensis</name>
    <name type="common">Golden nematode worm</name>
    <name type="synonym">Heterodera rostochiensis</name>
    <dbReference type="NCBI Taxonomy" id="31243"/>
    <lineage>
        <taxon>Eukaryota</taxon>
        <taxon>Metazoa</taxon>
        <taxon>Ecdysozoa</taxon>
        <taxon>Nematoda</taxon>
        <taxon>Chromadorea</taxon>
        <taxon>Rhabditida</taxon>
        <taxon>Tylenchina</taxon>
        <taxon>Tylenchomorpha</taxon>
        <taxon>Tylenchoidea</taxon>
        <taxon>Heteroderidae</taxon>
        <taxon>Heteroderinae</taxon>
        <taxon>Globodera</taxon>
    </lineage>
</organism>
<dbReference type="GO" id="GO:0004176">
    <property type="term" value="F:ATP-dependent peptidase activity"/>
    <property type="evidence" value="ECO:0007669"/>
    <property type="project" value="InterPro"/>
</dbReference>
<evidence type="ECO:0000313" key="2">
    <source>
        <dbReference type="Proteomes" id="UP000887572"/>
    </source>
</evidence>
<dbReference type="GO" id="GO:0006508">
    <property type="term" value="P:proteolysis"/>
    <property type="evidence" value="ECO:0007669"/>
    <property type="project" value="InterPro"/>
</dbReference>
<dbReference type="InterPro" id="IPR008269">
    <property type="entry name" value="Lon_proteolytic"/>
</dbReference>
<dbReference type="Gene3D" id="3.30.230.10">
    <property type="match status" value="1"/>
</dbReference>
<dbReference type="GO" id="GO:0004252">
    <property type="term" value="F:serine-type endopeptidase activity"/>
    <property type="evidence" value="ECO:0007669"/>
    <property type="project" value="InterPro"/>
</dbReference>
<keyword evidence="2" id="KW-1185">Reference proteome</keyword>
<dbReference type="Pfam" id="PF05362">
    <property type="entry name" value="Lon_C"/>
    <property type="match status" value="1"/>
</dbReference>
<reference evidence="3" key="1">
    <citation type="submission" date="2022-11" db="UniProtKB">
        <authorList>
            <consortium name="WormBaseParasite"/>
        </authorList>
    </citation>
    <scope>IDENTIFICATION</scope>
</reference>
<dbReference type="PRINTS" id="PR00830">
    <property type="entry name" value="ENDOLAPTASE"/>
</dbReference>
<dbReference type="AlphaFoldDB" id="A0A914I2Q1"/>
<sequence>MRFSVCAPPHDSLLDGPSVTAAAFIGLISVASNRRVQAAYAVTANVGESGRLQKIGGLQPKTKAAIAAGQTDICMPYGNRHQCCRTLCSFSCMLLAGTHQPGRVFGLCTTFAQQIETGYLIPMMASSNLRGPKLKLVGRFMRGSRRGLNNRCERLVWCAIFLKPPSSYGPPNCHRQCGRLRKISGLQAKTEAAIAAGKREVILPLGNKKD</sequence>
<dbReference type="Proteomes" id="UP000887572">
    <property type="component" value="Unplaced"/>
</dbReference>
<feature type="domain" description="Lon proteolytic" evidence="1">
    <location>
        <begin position="15"/>
        <end position="82"/>
    </location>
</feature>
<proteinExistence type="predicted"/>
<dbReference type="GO" id="GO:0005524">
    <property type="term" value="F:ATP binding"/>
    <property type="evidence" value="ECO:0007669"/>
    <property type="project" value="InterPro"/>
</dbReference>
<accession>A0A914I2Q1</accession>
<dbReference type="PANTHER" id="PTHR10046">
    <property type="entry name" value="ATP DEPENDENT LON PROTEASE FAMILY MEMBER"/>
    <property type="match status" value="1"/>
</dbReference>
<evidence type="ECO:0000313" key="3">
    <source>
        <dbReference type="WBParaSite" id="Gr19_v10_g6946.t2"/>
    </source>
</evidence>
<evidence type="ECO:0000259" key="1">
    <source>
        <dbReference type="Pfam" id="PF05362"/>
    </source>
</evidence>
<name>A0A914I2Q1_GLORO</name>